<dbReference type="Proteomes" id="UP000644756">
    <property type="component" value="Unassembled WGS sequence"/>
</dbReference>
<evidence type="ECO:0000313" key="2">
    <source>
        <dbReference type="Proteomes" id="UP000644756"/>
    </source>
</evidence>
<keyword evidence="2" id="KW-1185">Reference proteome</keyword>
<accession>A0A917D0T2</accession>
<dbReference type="AlphaFoldDB" id="A0A917D0T2"/>
<name>A0A917D0T2_9BACL</name>
<evidence type="ECO:0000313" key="1">
    <source>
        <dbReference type="EMBL" id="GGG07512.1"/>
    </source>
</evidence>
<organism evidence="1 2">
    <name type="scientific">Paenibacillus abyssi</name>
    <dbReference type="NCBI Taxonomy" id="1340531"/>
    <lineage>
        <taxon>Bacteria</taxon>
        <taxon>Bacillati</taxon>
        <taxon>Bacillota</taxon>
        <taxon>Bacilli</taxon>
        <taxon>Bacillales</taxon>
        <taxon>Paenibacillaceae</taxon>
        <taxon>Paenibacillus</taxon>
    </lineage>
</organism>
<proteinExistence type="predicted"/>
<reference evidence="1" key="2">
    <citation type="submission" date="2020-09" db="EMBL/GenBank/DDBJ databases">
        <authorList>
            <person name="Sun Q."/>
            <person name="Zhou Y."/>
        </authorList>
    </citation>
    <scope>NUCLEOTIDE SEQUENCE</scope>
    <source>
        <strain evidence="1">CGMCC 1.12987</strain>
    </source>
</reference>
<reference evidence="1" key="1">
    <citation type="journal article" date="2014" name="Int. J. Syst. Evol. Microbiol.">
        <title>Complete genome sequence of Corynebacterium casei LMG S-19264T (=DSM 44701T), isolated from a smear-ripened cheese.</title>
        <authorList>
            <consortium name="US DOE Joint Genome Institute (JGI-PGF)"/>
            <person name="Walter F."/>
            <person name="Albersmeier A."/>
            <person name="Kalinowski J."/>
            <person name="Ruckert C."/>
        </authorList>
    </citation>
    <scope>NUCLEOTIDE SEQUENCE</scope>
    <source>
        <strain evidence="1">CGMCC 1.12987</strain>
    </source>
</reference>
<dbReference type="RefSeq" id="WP_188531455.1">
    <property type="nucleotide sequence ID" value="NZ_BMGR01000008.1"/>
</dbReference>
<dbReference type="EMBL" id="BMGR01000008">
    <property type="protein sequence ID" value="GGG07512.1"/>
    <property type="molecule type" value="Genomic_DNA"/>
</dbReference>
<protein>
    <submittedName>
        <fullName evidence="1">Uncharacterized protein</fullName>
    </submittedName>
</protein>
<gene>
    <name evidence="1" type="ORF">GCM10010916_25520</name>
</gene>
<comment type="caution">
    <text evidence="1">The sequence shown here is derived from an EMBL/GenBank/DDBJ whole genome shotgun (WGS) entry which is preliminary data.</text>
</comment>
<sequence length="426" mass="48580">MRVESIYAFNGARFTDHAHFEEFKVTVIARLGYIDLSAKSFSEFYENYAESKGSTAALNEILFENIMYGRLTNVFIHKIETPSTLGIDIFKKQAEKIIESFKGNVSTTAQAYMKSAEKFYLMDVLNVTTMGANFIAGFDYKQSGNHVTNVRFLVGRTVMLKRKKTSYPGYLLAAVELDFERRICIVMTKHTSDVEIDDGDESIKSPSGYRNFILDKFVSPFSIKIGKNVKKDREGMFAFCYSLYEKLISDVREVVRSSAQQDIDATTRKLEKALKRLGSKPSRDQIGDLSKNIHNLLLGIHIENNIPDEVMAQKAADAGLIGYPTNIDYQNNRMNRSSTGTGQKGKPICKTENLYSLLTDFEKAQKLNKWNLSWFRDPNNPDVDKMEQTRIESMTDCLYLRFKGKKHLGKELIQHVVGNLDQHRGY</sequence>